<comment type="caution">
    <text evidence="1">The sequence shown here is derived from an EMBL/GenBank/DDBJ whole genome shotgun (WGS) entry which is preliminary data.</text>
</comment>
<reference evidence="1" key="1">
    <citation type="submission" date="2021-06" db="EMBL/GenBank/DDBJ databases">
        <authorList>
            <person name="Kallberg Y."/>
            <person name="Tangrot J."/>
            <person name="Rosling A."/>
        </authorList>
    </citation>
    <scope>NUCLEOTIDE SEQUENCE</scope>
    <source>
        <strain evidence="1">AU212A</strain>
    </source>
</reference>
<accession>A0ACA9KHV0</accession>
<evidence type="ECO:0000313" key="1">
    <source>
        <dbReference type="EMBL" id="CAG8472590.1"/>
    </source>
</evidence>
<keyword evidence="2" id="KW-1185">Reference proteome</keyword>
<proteinExistence type="predicted"/>
<name>A0ACA9KHV0_9GLOM</name>
<feature type="non-terminal residue" evidence="1">
    <location>
        <position position="1"/>
    </location>
</feature>
<protein>
    <submittedName>
        <fullName evidence="1">3582_t:CDS:1</fullName>
    </submittedName>
</protein>
<sequence>NKINSEIVPNFLLIWDPSIKPPSTKGRKRLNTDDNFTADIFEDLFDKLCASIKDLYRPVDIHIDGAHYHKHQVEQVLTSNSRKDVLSVCEVQQSKRQRSEKNDKESICWKYFEPFEVPKEIGTEKKCTIPGCTKKYQWRRSTSNHEKHLRNKHLLYPSFFDYKRNIINNEDNDEFASKRYYCYEDIDELGESDESGDIENGDEFDEKLKTIKEFREADMMIPELSIALHEHDDVIYTSKFINTREISQRVSSESGLLDIAGIHTILFYVRLSVNFLTFLYVDTTLYDLELPI</sequence>
<organism evidence="1 2">
    <name type="scientific">Scutellospora calospora</name>
    <dbReference type="NCBI Taxonomy" id="85575"/>
    <lineage>
        <taxon>Eukaryota</taxon>
        <taxon>Fungi</taxon>
        <taxon>Fungi incertae sedis</taxon>
        <taxon>Mucoromycota</taxon>
        <taxon>Glomeromycotina</taxon>
        <taxon>Glomeromycetes</taxon>
        <taxon>Diversisporales</taxon>
        <taxon>Gigasporaceae</taxon>
        <taxon>Scutellospora</taxon>
    </lineage>
</organism>
<dbReference type="EMBL" id="CAJVPM010001729">
    <property type="protein sequence ID" value="CAG8472590.1"/>
    <property type="molecule type" value="Genomic_DNA"/>
</dbReference>
<gene>
    <name evidence="1" type="ORF">SCALOS_LOCUS2092</name>
</gene>
<evidence type="ECO:0000313" key="2">
    <source>
        <dbReference type="Proteomes" id="UP000789860"/>
    </source>
</evidence>
<dbReference type="Proteomes" id="UP000789860">
    <property type="component" value="Unassembled WGS sequence"/>
</dbReference>